<keyword evidence="6 11" id="KW-0812">Transmembrane</keyword>
<evidence type="ECO:0000313" key="14">
    <source>
        <dbReference type="EMBL" id="MBP2320324.1"/>
    </source>
</evidence>
<dbReference type="PROSITE" id="PS50885">
    <property type="entry name" value="HAMP"/>
    <property type="match status" value="1"/>
</dbReference>
<comment type="catalytic activity">
    <reaction evidence="1">
        <text>ATP + protein L-histidine = ADP + protein N-phospho-L-histidine.</text>
        <dbReference type="EC" id="2.7.13.3"/>
    </reaction>
</comment>
<dbReference type="Gene3D" id="1.10.287.130">
    <property type="match status" value="1"/>
</dbReference>
<dbReference type="InterPro" id="IPR036890">
    <property type="entry name" value="HATPase_C_sf"/>
</dbReference>
<dbReference type="PANTHER" id="PTHR45436:SF5">
    <property type="entry name" value="SENSOR HISTIDINE KINASE TRCS"/>
    <property type="match status" value="1"/>
</dbReference>
<name>A0ABS4T7E1_9PSEU</name>
<dbReference type="Pfam" id="PF00672">
    <property type="entry name" value="HAMP"/>
    <property type="match status" value="1"/>
</dbReference>
<evidence type="ECO:0000313" key="15">
    <source>
        <dbReference type="Proteomes" id="UP001519332"/>
    </source>
</evidence>
<dbReference type="EC" id="2.7.13.3" evidence="3"/>
<dbReference type="CDD" id="cd06225">
    <property type="entry name" value="HAMP"/>
    <property type="match status" value="1"/>
</dbReference>
<dbReference type="SUPFAM" id="SSF158472">
    <property type="entry name" value="HAMP domain-like"/>
    <property type="match status" value="1"/>
</dbReference>
<dbReference type="InterPro" id="IPR005467">
    <property type="entry name" value="His_kinase_dom"/>
</dbReference>
<feature type="transmembrane region" description="Helical" evidence="11">
    <location>
        <begin position="12"/>
        <end position="32"/>
    </location>
</feature>
<feature type="domain" description="Histidine kinase" evidence="12">
    <location>
        <begin position="167"/>
        <end position="367"/>
    </location>
</feature>
<dbReference type="InterPro" id="IPR036097">
    <property type="entry name" value="HisK_dim/P_sf"/>
</dbReference>
<feature type="transmembrane region" description="Helical" evidence="11">
    <location>
        <begin position="81"/>
        <end position="105"/>
    </location>
</feature>
<evidence type="ECO:0000256" key="1">
    <source>
        <dbReference type="ARBA" id="ARBA00000085"/>
    </source>
</evidence>
<dbReference type="SMART" id="SM00387">
    <property type="entry name" value="HATPase_c"/>
    <property type="match status" value="1"/>
</dbReference>
<evidence type="ECO:0000256" key="11">
    <source>
        <dbReference type="SAM" id="Phobius"/>
    </source>
</evidence>
<dbReference type="Proteomes" id="UP001519332">
    <property type="component" value="Unassembled WGS sequence"/>
</dbReference>
<dbReference type="InterPro" id="IPR050428">
    <property type="entry name" value="TCS_sensor_his_kinase"/>
</dbReference>
<keyword evidence="4" id="KW-0597">Phosphoprotein</keyword>
<gene>
    <name evidence="14" type="ORF">JOF56_000709</name>
</gene>
<dbReference type="CDD" id="cd00082">
    <property type="entry name" value="HisKA"/>
    <property type="match status" value="1"/>
</dbReference>
<keyword evidence="10 11" id="KW-0472">Membrane</keyword>
<keyword evidence="9" id="KW-0902">Two-component regulatory system</keyword>
<comment type="subcellular location">
    <subcellularLocation>
        <location evidence="2">Cell membrane</location>
    </subcellularLocation>
</comment>
<dbReference type="GO" id="GO:0016301">
    <property type="term" value="F:kinase activity"/>
    <property type="evidence" value="ECO:0007669"/>
    <property type="project" value="UniProtKB-KW"/>
</dbReference>
<dbReference type="EMBL" id="JAGINW010000001">
    <property type="protein sequence ID" value="MBP2320324.1"/>
    <property type="molecule type" value="Genomic_DNA"/>
</dbReference>
<dbReference type="InterPro" id="IPR003661">
    <property type="entry name" value="HisK_dim/P_dom"/>
</dbReference>
<reference evidence="14 15" key="1">
    <citation type="submission" date="2021-03" db="EMBL/GenBank/DDBJ databases">
        <title>Sequencing the genomes of 1000 actinobacteria strains.</title>
        <authorList>
            <person name="Klenk H.-P."/>
        </authorList>
    </citation>
    <scope>NUCLEOTIDE SEQUENCE [LARGE SCALE GENOMIC DNA]</scope>
    <source>
        <strain evidence="14 15">DSM 46670</strain>
    </source>
</reference>
<comment type="caution">
    <text evidence="14">The sequence shown here is derived from an EMBL/GenBank/DDBJ whole genome shotgun (WGS) entry which is preliminary data.</text>
</comment>
<dbReference type="InterPro" id="IPR003594">
    <property type="entry name" value="HATPase_dom"/>
</dbReference>
<keyword evidence="15" id="KW-1185">Reference proteome</keyword>
<dbReference type="Pfam" id="PF02518">
    <property type="entry name" value="HATPase_c"/>
    <property type="match status" value="1"/>
</dbReference>
<evidence type="ECO:0000256" key="8">
    <source>
        <dbReference type="ARBA" id="ARBA00022989"/>
    </source>
</evidence>
<organism evidence="14 15">
    <name type="scientific">Kibdelosporangium banguiense</name>
    <dbReference type="NCBI Taxonomy" id="1365924"/>
    <lineage>
        <taxon>Bacteria</taxon>
        <taxon>Bacillati</taxon>
        <taxon>Actinomycetota</taxon>
        <taxon>Actinomycetes</taxon>
        <taxon>Pseudonocardiales</taxon>
        <taxon>Pseudonocardiaceae</taxon>
        <taxon>Kibdelosporangium</taxon>
    </lineage>
</organism>
<dbReference type="SUPFAM" id="SSF55874">
    <property type="entry name" value="ATPase domain of HSP90 chaperone/DNA topoisomerase II/histidine kinase"/>
    <property type="match status" value="1"/>
</dbReference>
<evidence type="ECO:0000256" key="3">
    <source>
        <dbReference type="ARBA" id="ARBA00012438"/>
    </source>
</evidence>
<dbReference type="PRINTS" id="PR00344">
    <property type="entry name" value="BCTRLSENSOR"/>
</dbReference>
<proteinExistence type="predicted"/>
<evidence type="ECO:0000256" key="5">
    <source>
        <dbReference type="ARBA" id="ARBA00022679"/>
    </source>
</evidence>
<dbReference type="Gene3D" id="3.30.565.10">
    <property type="entry name" value="Histidine kinase-like ATPase, C-terminal domain"/>
    <property type="match status" value="1"/>
</dbReference>
<evidence type="ECO:0000256" key="10">
    <source>
        <dbReference type="ARBA" id="ARBA00023136"/>
    </source>
</evidence>
<protein>
    <recommendedName>
        <fullName evidence="3">histidine kinase</fullName>
        <ecNumber evidence="3">2.7.13.3</ecNumber>
    </recommendedName>
</protein>
<dbReference type="SMART" id="SM00304">
    <property type="entry name" value="HAMP"/>
    <property type="match status" value="1"/>
</dbReference>
<dbReference type="PANTHER" id="PTHR45436">
    <property type="entry name" value="SENSOR HISTIDINE KINASE YKOH"/>
    <property type="match status" value="1"/>
</dbReference>
<evidence type="ECO:0000259" key="12">
    <source>
        <dbReference type="PROSITE" id="PS50109"/>
    </source>
</evidence>
<dbReference type="RefSeq" id="WP_209634321.1">
    <property type="nucleotide sequence ID" value="NZ_JAGINW010000001.1"/>
</dbReference>
<evidence type="ECO:0000256" key="9">
    <source>
        <dbReference type="ARBA" id="ARBA00023012"/>
    </source>
</evidence>
<dbReference type="Pfam" id="PF00512">
    <property type="entry name" value="HisKA"/>
    <property type="match status" value="1"/>
</dbReference>
<evidence type="ECO:0000256" key="6">
    <source>
        <dbReference type="ARBA" id="ARBA00022692"/>
    </source>
</evidence>
<sequence length="379" mass="40725">MKQTIRVRLTLLYTSLFLVTSGILVTVVNLSLGKKLESRVSDIDAAPPPGAVPPHLAPLPHPPAGRAARSVLELPDEVVEYQWIVTAIAIIVLSLLSVAAGWWLAGRMLRPLRGITATARRLSLSNLHERIGATGPHDELRHLADTFDAMLARLERSVESQRLFIANAAHELRTPLATQRAAIQIGLEDPVDLPAIRETLLTHNRRTERLIDSLLVLAQAEHGLDVTQPVALDVLATQAVAEVADSGLTVTVEAEPVTVAGDPVLLTQLLANLVQNAVRYNIPDGSVYIGLTSTGVLTVRNTGPVVPEERVEELFEPFRQLQSRTGGGAGLGLSIVAAIARVHRATLSARANPGGGLELTVRWNLLDGRSVSDPALSFR</sequence>
<evidence type="ECO:0000256" key="7">
    <source>
        <dbReference type="ARBA" id="ARBA00022777"/>
    </source>
</evidence>
<dbReference type="InterPro" id="IPR003660">
    <property type="entry name" value="HAMP_dom"/>
</dbReference>
<dbReference type="SUPFAM" id="SSF47384">
    <property type="entry name" value="Homodimeric domain of signal transducing histidine kinase"/>
    <property type="match status" value="1"/>
</dbReference>
<dbReference type="Gene3D" id="6.10.340.10">
    <property type="match status" value="1"/>
</dbReference>
<keyword evidence="7 14" id="KW-0418">Kinase</keyword>
<evidence type="ECO:0000256" key="2">
    <source>
        <dbReference type="ARBA" id="ARBA00004236"/>
    </source>
</evidence>
<accession>A0ABS4T7E1</accession>
<dbReference type="SMART" id="SM00388">
    <property type="entry name" value="HisKA"/>
    <property type="match status" value="1"/>
</dbReference>
<dbReference type="InterPro" id="IPR004358">
    <property type="entry name" value="Sig_transdc_His_kin-like_C"/>
</dbReference>
<keyword evidence="8 11" id="KW-1133">Transmembrane helix</keyword>
<feature type="domain" description="HAMP" evidence="13">
    <location>
        <begin position="106"/>
        <end position="159"/>
    </location>
</feature>
<dbReference type="PROSITE" id="PS50109">
    <property type="entry name" value="HIS_KIN"/>
    <property type="match status" value="1"/>
</dbReference>
<evidence type="ECO:0000256" key="4">
    <source>
        <dbReference type="ARBA" id="ARBA00022553"/>
    </source>
</evidence>
<keyword evidence="5" id="KW-0808">Transferase</keyword>
<evidence type="ECO:0000259" key="13">
    <source>
        <dbReference type="PROSITE" id="PS50885"/>
    </source>
</evidence>